<sequence length="255" mass="26544">MSKPLENKLALVTGSSRGIGAAIAARLAAEGAHVIVNYAASPARAEQVVSEIVSAGGHAEAVQADLSTVEGTKALASSVDKVFGGRFGGRLDILVNNAGTVEFGPFLESSESSYDRHFNLNVRSLIALTRDLAPRMIRAKWGRIINIGSCLGEAAPLPGVTLYVATKFAVRGFTRALSRELGATGVTVNNVQPGAIDTELSPDDDGPAAQMMKKLMSVGRFGRTEEIASAVAFIASPESAFINGESLTVDGGWNA</sequence>
<dbReference type="SUPFAM" id="SSF51735">
    <property type="entry name" value="NAD(P)-binding Rossmann-fold domains"/>
    <property type="match status" value="1"/>
</dbReference>
<dbReference type="PANTHER" id="PTHR42879">
    <property type="entry name" value="3-OXOACYL-(ACYL-CARRIER-PROTEIN) REDUCTASE"/>
    <property type="match status" value="1"/>
</dbReference>
<name>A0A372IUG6_9BACT</name>
<keyword evidence="4" id="KW-1185">Reference proteome</keyword>
<evidence type="ECO:0000313" key="3">
    <source>
        <dbReference type="EMBL" id="RFU18570.1"/>
    </source>
</evidence>
<dbReference type="Proteomes" id="UP000264702">
    <property type="component" value="Unassembled WGS sequence"/>
</dbReference>
<dbReference type="PRINTS" id="PR00081">
    <property type="entry name" value="GDHRDH"/>
</dbReference>
<accession>A0A372IUG6</accession>
<dbReference type="OrthoDB" id="6823797at2"/>
<proteinExistence type="inferred from homology"/>
<dbReference type="PRINTS" id="PR00080">
    <property type="entry name" value="SDRFAMILY"/>
</dbReference>
<gene>
    <name evidence="3" type="ORF">D0Y96_03210</name>
</gene>
<dbReference type="Gene3D" id="3.40.50.720">
    <property type="entry name" value="NAD(P)-binding Rossmann-like Domain"/>
    <property type="match status" value="1"/>
</dbReference>
<dbReference type="InterPro" id="IPR050259">
    <property type="entry name" value="SDR"/>
</dbReference>
<dbReference type="FunFam" id="3.40.50.720:FF:000084">
    <property type="entry name" value="Short-chain dehydrogenase reductase"/>
    <property type="match status" value="1"/>
</dbReference>
<evidence type="ECO:0000256" key="2">
    <source>
        <dbReference type="RuleBase" id="RU000363"/>
    </source>
</evidence>
<protein>
    <submittedName>
        <fullName evidence="3">SDR family oxidoreductase</fullName>
    </submittedName>
</protein>
<evidence type="ECO:0000256" key="1">
    <source>
        <dbReference type="ARBA" id="ARBA00006484"/>
    </source>
</evidence>
<dbReference type="PANTHER" id="PTHR42879:SF2">
    <property type="entry name" value="3-OXOACYL-[ACYL-CARRIER-PROTEIN] REDUCTASE FABG"/>
    <property type="match status" value="1"/>
</dbReference>
<dbReference type="Pfam" id="PF00106">
    <property type="entry name" value="adh_short"/>
    <property type="match status" value="1"/>
</dbReference>
<dbReference type="EMBL" id="QVQT01000001">
    <property type="protein sequence ID" value="RFU18570.1"/>
    <property type="molecule type" value="Genomic_DNA"/>
</dbReference>
<dbReference type="InterPro" id="IPR002347">
    <property type="entry name" value="SDR_fam"/>
</dbReference>
<dbReference type="InterPro" id="IPR036291">
    <property type="entry name" value="NAD(P)-bd_dom_sf"/>
</dbReference>
<organism evidence="3 4">
    <name type="scientific">Paracidobacterium acidisoli</name>
    <dbReference type="NCBI Taxonomy" id="2303751"/>
    <lineage>
        <taxon>Bacteria</taxon>
        <taxon>Pseudomonadati</taxon>
        <taxon>Acidobacteriota</taxon>
        <taxon>Terriglobia</taxon>
        <taxon>Terriglobales</taxon>
        <taxon>Acidobacteriaceae</taxon>
        <taxon>Paracidobacterium</taxon>
    </lineage>
</organism>
<evidence type="ECO:0000313" key="4">
    <source>
        <dbReference type="Proteomes" id="UP000264702"/>
    </source>
</evidence>
<reference evidence="3 4" key="1">
    <citation type="submission" date="2018-08" db="EMBL/GenBank/DDBJ databases">
        <title>Acidipila sp. 4G-K13, an acidobacterium isolated from forest soil.</title>
        <authorList>
            <person name="Gao Z.-H."/>
            <person name="Qiu L.-H."/>
        </authorList>
    </citation>
    <scope>NUCLEOTIDE SEQUENCE [LARGE SCALE GENOMIC DNA]</scope>
    <source>
        <strain evidence="3 4">4G-K13</strain>
    </source>
</reference>
<dbReference type="RefSeq" id="WP_117297865.1">
    <property type="nucleotide sequence ID" value="NZ_QVQT02000001.1"/>
</dbReference>
<dbReference type="AlphaFoldDB" id="A0A372IUG6"/>
<comment type="similarity">
    <text evidence="1 2">Belongs to the short-chain dehydrogenases/reductases (SDR) family.</text>
</comment>
<comment type="caution">
    <text evidence="3">The sequence shown here is derived from an EMBL/GenBank/DDBJ whole genome shotgun (WGS) entry which is preliminary data.</text>
</comment>